<evidence type="ECO:0000313" key="1">
    <source>
        <dbReference type="EMBL" id="KKN47214.1"/>
    </source>
</evidence>
<proteinExistence type="predicted"/>
<organism evidence="1">
    <name type="scientific">marine sediment metagenome</name>
    <dbReference type="NCBI Taxonomy" id="412755"/>
    <lineage>
        <taxon>unclassified sequences</taxon>
        <taxon>metagenomes</taxon>
        <taxon>ecological metagenomes</taxon>
    </lineage>
</organism>
<dbReference type="AlphaFoldDB" id="A0A0F9QXK1"/>
<dbReference type="EMBL" id="LAZR01001289">
    <property type="protein sequence ID" value="KKN47214.1"/>
    <property type="molecule type" value="Genomic_DNA"/>
</dbReference>
<sequence>MNVGDLVDVMPHHLDGKDWTIGQVGVITGPTHTEFIDNRHLTKKQRAKVKMPPIKKTWWNCNVEHKVARGGYATVSLPEEFLGPHNCTESCPTPHML</sequence>
<gene>
    <name evidence="1" type="ORF">LCGC14_0665030</name>
</gene>
<reference evidence="1" key="1">
    <citation type="journal article" date="2015" name="Nature">
        <title>Complex archaea that bridge the gap between prokaryotes and eukaryotes.</title>
        <authorList>
            <person name="Spang A."/>
            <person name="Saw J.H."/>
            <person name="Jorgensen S.L."/>
            <person name="Zaremba-Niedzwiedzka K."/>
            <person name="Martijn J."/>
            <person name="Lind A.E."/>
            <person name="van Eijk R."/>
            <person name="Schleper C."/>
            <person name="Guy L."/>
            <person name="Ettema T.J."/>
        </authorList>
    </citation>
    <scope>NUCLEOTIDE SEQUENCE</scope>
</reference>
<comment type="caution">
    <text evidence="1">The sequence shown here is derived from an EMBL/GenBank/DDBJ whole genome shotgun (WGS) entry which is preliminary data.</text>
</comment>
<accession>A0A0F9QXK1</accession>
<name>A0A0F9QXK1_9ZZZZ</name>
<protein>
    <submittedName>
        <fullName evidence="1">Uncharacterized protein</fullName>
    </submittedName>
</protein>